<dbReference type="AlphaFoldDB" id="A0A553K6F5"/>
<comment type="caution">
    <text evidence="7">The sequence shown here is derived from an EMBL/GenBank/DDBJ whole genome shotgun (WGS) entry which is preliminary data.</text>
</comment>
<dbReference type="Pfam" id="PF02245">
    <property type="entry name" value="Pur_DNA_glyco"/>
    <property type="match status" value="1"/>
</dbReference>
<dbReference type="Proteomes" id="UP000317638">
    <property type="component" value="Unassembled WGS sequence"/>
</dbReference>
<evidence type="ECO:0000256" key="1">
    <source>
        <dbReference type="ARBA" id="ARBA00009232"/>
    </source>
</evidence>
<dbReference type="PANTHER" id="PTHR10429:SF0">
    <property type="entry name" value="DNA-3-METHYLADENINE GLYCOSYLASE"/>
    <property type="match status" value="1"/>
</dbReference>
<evidence type="ECO:0000313" key="7">
    <source>
        <dbReference type="EMBL" id="TRY20286.1"/>
    </source>
</evidence>
<dbReference type="OrthoDB" id="9794313at2"/>
<dbReference type="HAMAP" id="MF_00527">
    <property type="entry name" value="3MGH"/>
    <property type="match status" value="1"/>
</dbReference>
<comment type="similarity">
    <text evidence="1 5">Belongs to the DNA glycosylase MPG family.</text>
</comment>
<feature type="region of interest" description="Disordered" evidence="6">
    <location>
        <begin position="199"/>
        <end position="218"/>
    </location>
</feature>
<evidence type="ECO:0000256" key="6">
    <source>
        <dbReference type="SAM" id="MobiDB-lite"/>
    </source>
</evidence>
<dbReference type="EMBL" id="VKKG01000001">
    <property type="protein sequence ID" value="TRY20286.1"/>
    <property type="molecule type" value="Genomic_DNA"/>
</dbReference>
<evidence type="ECO:0000256" key="4">
    <source>
        <dbReference type="ARBA" id="ARBA00023204"/>
    </source>
</evidence>
<dbReference type="GO" id="GO:0003677">
    <property type="term" value="F:DNA binding"/>
    <property type="evidence" value="ECO:0007669"/>
    <property type="project" value="InterPro"/>
</dbReference>
<dbReference type="PANTHER" id="PTHR10429">
    <property type="entry name" value="DNA-3-METHYLADENINE GLYCOSYLASE"/>
    <property type="match status" value="1"/>
</dbReference>
<dbReference type="GO" id="GO:0006284">
    <property type="term" value="P:base-excision repair"/>
    <property type="evidence" value="ECO:0007669"/>
    <property type="project" value="InterPro"/>
</dbReference>
<keyword evidence="4 5" id="KW-0234">DNA repair</keyword>
<dbReference type="GO" id="GO:0003905">
    <property type="term" value="F:alkylbase DNA N-glycosylase activity"/>
    <property type="evidence" value="ECO:0007669"/>
    <property type="project" value="InterPro"/>
</dbReference>
<dbReference type="InterPro" id="IPR036995">
    <property type="entry name" value="MPG_sf"/>
</dbReference>
<dbReference type="NCBIfam" id="TIGR00567">
    <property type="entry name" value="3mg"/>
    <property type="match status" value="1"/>
</dbReference>
<keyword evidence="3 5" id="KW-0378">Hydrolase</keyword>
<evidence type="ECO:0000256" key="2">
    <source>
        <dbReference type="ARBA" id="ARBA00022763"/>
    </source>
</evidence>
<evidence type="ECO:0000313" key="8">
    <source>
        <dbReference type="Proteomes" id="UP000317638"/>
    </source>
</evidence>
<keyword evidence="2 5" id="KW-0227">DNA damage</keyword>
<reference evidence="7 8" key="1">
    <citation type="submission" date="2019-07" db="EMBL/GenBank/DDBJ databases">
        <authorList>
            <person name="Zhou L.-Y."/>
        </authorList>
    </citation>
    <scope>NUCLEOTIDE SEQUENCE [LARGE SCALE GENOMIC DNA]</scope>
    <source>
        <strain evidence="7 8">YIM 101269</strain>
    </source>
</reference>
<evidence type="ECO:0000256" key="3">
    <source>
        <dbReference type="ARBA" id="ARBA00022801"/>
    </source>
</evidence>
<dbReference type="InterPro" id="IPR003180">
    <property type="entry name" value="MPG"/>
</dbReference>
<name>A0A553K6F5_9ACTN</name>
<evidence type="ECO:0000256" key="5">
    <source>
        <dbReference type="HAMAP-Rule" id="MF_00527"/>
    </source>
</evidence>
<keyword evidence="8" id="KW-1185">Reference proteome</keyword>
<dbReference type="EC" id="3.2.2.-" evidence="5"/>
<accession>A0A553K6F5</accession>
<dbReference type="NCBIfam" id="NF002003">
    <property type="entry name" value="PRK00802.1-3"/>
    <property type="match status" value="1"/>
</dbReference>
<sequence>MDRVNNLIPLPRSFFQRPARELGPRLLGCHLVAGEVVIRITEVEAYEGHTDPGSHAYGGPTRRNATMFGEAGHLYVYRHMGLHSCCNIVASTLEHANGCLVRAGEVVRGAGVARARRNAAGVTRRDTDLAQGPGRMTVALGISWLDDGLDLCDPDSGIFVADRIGPAPETVAGPRIGLRPEATDPEHLWLRFHIPGDPTVSGPRSLRGRPGPSGTPRG</sequence>
<feature type="compositionally biased region" description="Low complexity" evidence="6">
    <location>
        <begin position="201"/>
        <end position="218"/>
    </location>
</feature>
<dbReference type="CDD" id="cd00540">
    <property type="entry name" value="AAG"/>
    <property type="match status" value="1"/>
</dbReference>
<organism evidence="7 8">
    <name type="scientific">Tessaracoccus rhinocerotis</name>
    <dbReference type="NCBI Taxonomy" id="1689449"/>
    <lineage>
        <taxon>Bacteria</taxon>
        <taxon>Bacillati</taxon>
        <taxon>Actinomycetota</taxon>
        <taxon>Actinomycetes</taxon>
        <taxon>Propionibacteriales</taxon>
        <taxon>Propionibacteriaceae</taxon>
        <taxon>Tessaracoccus</taxon>
    </lineage>
</organism>
<dbReference type="Gene3D" id="3.10.300.10">
    <property type="entry name" value="Methylpurine-DNA glycosylase (MPG)"/>
    <property type="match status" value="1"/>
</dbReference>
<proteinExistence type="inferred from homology"/>
<dbReference type="InterPro" id="IPR011034">
    <property type="entry name" value="Formyl_transferase-like_C_sf"/>
</dbReference>
<gene>
    <name evidence="7" type="ORF">FOJ82_01715</name>
</gene>
<dbReference type="SUPFAM" id="SSF50486">
    <property type="entry name" value="FMT C-terminal domain-like"/>
    <property type="match status" value="1"/>
</dbReference>
<keyword evidence="7" id="KW-0326">Glycosidase</keyword>
<protein>
    <recommendedName>
        <fullName evidence="5">Putative 3-methyladenine DNA glycosylase</fullName>
        <ecNumber evidence="5">3.2.2.-</ecNumber>
    </recommendedName>
</protein>